<feature type="compositionally biased region" description="Low complexity" evidence="3">
    <location>
        <begin position="744"/>
        <end position="757"/>
    </location>
</feature>
<dbReference type="SMART" id="SM00369">
    <property type="entry name" value="LRR_TYP"/>
    <property type="match status" value="11"/>
</dbReference>
<dbReference type="InterPro" id="IPR050216">
    <property type="entry name" value="LRR_domain-containing"/>
</dbReference>
<dbReference type="Pfam" id="PF00560">
    <property type="entry name" value="LRR_1"/>
    <property type="match status" value="2"/>
</dbReference>
<dbReference type="OrthoDB" id="660555at2759"/>
<keyword evidence="5" id="KW-1185">Reference proteome</keyword>
<feature type="region of interest" description="Disordered" evidence="3">
    <location>
        <begin position="675"/>
        <end position="784"/>
    </location>
</feature>
<feature type="compositionally biased region" description="Low complexity" evidence="3">
    <location>
        <begin position="809"/>
        <end position="827"/>
    </location>
</feature>
<keyword evidence="1" id="KW-0433">Leucine-rich repeat</keyword>
<name>A0A1X2HZ42_9FUNG</name>
<gene>
    <name evidence="4" type="ORF">BCR42DRAFT_473872</name>
</gene>
<dbReference type="InterPro" id="IPR003591">
    <property type="entry name" value="Leu-rich_rpt_typical-subtyp"/>
</dbReference>
<dbReference type="Pfam" id="PF13855">
    <property type="entry name" value="LRR_8"/>
    <property type="match status" value="2"/>
</dbReference>
<dbReference type="InterPro" id="IPR032675">
    <property type="entry name" value="LRR_dom_sf"/>
</dbReference>
<dbReference type="GO" id="GO:0005737">
    <property type="term" value="C:cytoplasm"/>
    <property type="evidence" value="ECO:0007669"/>
    <property type="project" value="TreeGrafter"/>
</dbReference>
<evidence type="ECO:0000256" key="3">
    <source>
        <dbReference type="SAM" id="MobiDB-lite"/>
    </source>
</evidence>
<accession>A0A1X2HZ42</accession>
<protein>
    <recommendedName>
        <fullName evidence="6">L domain-like protein</fullName>
    </recommendedName>
</protein>
<dbReference type="Proteomes" id="UP000193560">
    <property type="component" value="Unassembled WGS sequence"/>
</dbReference>
<feature type="compositionally biased region" description="Polar residues" evidence="3">
    <location>
        <begin position="768"/>
        <end position="784"/>
    </location>
</feature>
<dbReference type="SMART" id="SM00364">
    <property type="entry name" value="LRR_BAC"/>
    <property type="match status" value="8"/>
</dbReference>
<dbReference type="InterPro" id="IPR001611">
    <property type="entry name" value="Leu-rich_rpt"/>
</dbReference>
<evidence type="ECO:0000313" key="5">
    <source>
        <dbReference type="Proteomes" id="UP000193560"/>
    </source>
</evidence>
<sequence>MDASFDSHLDLDDRRDELRPTLQPRATPTISSFNKAFLFQHKSSTSTSTSNSPHSNVKTLLLRNNQLTTMAPYYNALYEMHQSLRELTLRNNAFTQFPHEILVLTNLTSLSLAKNQIEYLELDLFPQLSQLTWLSLSHNHLVALPEDLASCRHLLGLDLSDNNFQELPRVISQLNQLQVLLIQKNELDHLPEDQEELLPASLQTLNLAFNQLDRIPSILVTRPPPALTHLHLSGNALGELPSDFLKYGYKNLVSLDLHTCHLSRVPPLFFTYLDQTHNDTNGMIPLRRLNLAINQIRELPSTIGLTTQLQWLNLNDNRLTTLPPTMAHLVHLAKLGLVQNRLQSIPPHLFSRMLSLEKIDLRRNQLTYLPPSILALAPEHEVQQHIDLAVPVTAFDTGCACQVQNSQKTMNEGGEEGRGGGGSLKTLLLYENIHLEQKDGIFVALEYDREDDDNEWSDEEEKEKEPTLWVPLISLEKLKTFSKPGSNNAASLGRLLQHQSPSTWTSDSFSDDCHKEAIHFFYQHLSSLKNIALQHHLIHQQSHIDIDNSLLDDATTTASSLCHCAKSIVPASNSRRLDIALETRHAFLTHAFPSWFPCLLHQNVVSDAQQCDNCSKWSTILPFQVGYLARLCNNRMQVPVRYTVCSSWCALDATLRIQATADNWRTQRLDSAVHLPIPTTNDNPSSLNNNDRPTTDLSSARHHHFHSSPQQHSTNDDTKDRPTMPSPSTSAFILSSSKNAYDQTTGSTSSESSSSSSVRNTRDVHECSGNTMESGNDNHDSSTMPSLTRVLRRVEKLAASLIHCTTPYSPQQQQQQQASSFSASSAPDELPPDINTPSSSLAPLHRPTYLSTSAMIQRLSQLPTPPALSHHDTLRLTDSRPTLTSFNHLPRDAIRLERF</sequence>
<dbReference type="STRING" id="90262.A0A1X2HZ42"/>
<evidence type="ECO:0000313" key="4">
    <source>
        <dbReference type="EMBL" id="ORZ05815.1"/>
    </source>
</evidence>
<organism evidence="4 5">
    <name type="scientific">Absidia repens</name>
    <dbReference type="NCBI Taxonomy" id="90262"/>
    <lineage>
        <taxon>Eukaryota</taxon>
        <taxon>Fungi</taxon>
        <taxon>Fungi incertae sedis</taxon>
        <taxon>Mucoromycota</taxon>
        <taxon>Mucoromycotina</taxon>
        <taxon>Mucoromycetes</taxon>
        <taxon>Mucorales</taxon>
        <taxon>Cunninghamellaceae</taxon>
        <taxon>Absidia</taxon>
    </lineage>
</organism>
<proteinExistence type="predicted"/>
<dbReference type="PANTHER" id="PTHR48051">
    <property type="match status" value="1"/>
</dbReference>
<evidence type="ECO:0008006" key="6">
    <source>
        <dbReference type="Google" id="ProtNLM"/>
    </source>
</evidence>
<feature type="compositionally biased region" description="Polar residues" evidence="3">
    <location>
        <begin position="678"/>
        <end position="698"/>
    </location>
</feature>
<evidence type="ECO:0000256" key="1">
    <source>
        <dbReference type="ARBA" id="ARBA00022614"/>
    </source>
</evidence>
<reference evidence="4 5" key="1">
    <citation type="submission" date="2016-07" db="EMBL/GenBank/DDBJ databases">
        <title>Pervasive Adenine N6-methylation of Active Genes in Fungi.</title>
        <authorList>
            <consortium name="DOE Joint Genome Institute"/>
            <person name="Mondo S.J."/>
            <person name="Dannebaum R.O."/>
            <person name="Kuo R.C."/>
            <person name="Labutti K."/>
            <person name="Haridas S."/>
            <person name="Kuo A."/>
            <person name="Salamov A."/>
            <person name="Ahrendt S.R."/>
            <person name="Lipzen A."/>
            <person name="Sullivan W."/>
            <person name="Andreopoulos W.B."/>
            <person name="Clum A."/>
            <person name="Lindquist E."/>
            <person name="Daum C."/>
            <person name="Ramamoorthy G.K."/>
            <person name="Gryganskyi A."/>
            <person name="Culley D."/>
            <person name="Magnuson J.K."/>
            <person name="James T.Y."/>
            <person name="O'Malley M.A."/>
            <person name="Stajich J.E."/>
            <person name="Spatafora J.W."/>
            <person name="Visel A."/>
            <person name="Grigoriev I.V."/>
        </authorList>
    </citation>
    <scope>NUCLEOTIDE SEQUENCE [LARGE SCALE GENOMIC DNA]</scope>
    <source>
        <strain evidence="4 5">NRRL 1336</strain>
    </source>
</reference>
<comment type="caution">
    <text evidence="4">The sequence shown here is derived from an EMBL/GenBank/DDBJ whole genome shotgun (WGS) entry which is preliminary data.</text>
</comment>
<evidence type="ECO:0000256" key="2">
    <source>
        <dbReference type="ARBA" id="ARBA00022737"/>
    </source>
</evidence>
<dbReference type="Gene3D" id="3.80.10.10">
    <property type="entry name" value="Ribonuclease Inhibitor"/>
    <property type="match status" value="3"/>
</dbReference>
<dbReference type="EMBL" id="MCGE01000042">
    <property type="protein sequence ID" value="ORZ05815.1"/>
    <property type="molecule type" value="Genomic_DNA"/>
</dbReference>
<feature type="compositionally biased region" description="Polar residues" evidence="3">
    <location>
        <begin position="726"/>
        <end position="743"/>
    </location>
</feature>
<dbReference type="SUPFAM" id="SSF52058">
    <property type="entry name" value="L domain-like"/>
    <property type="match status" value="1"/>
</dbReference>
<dbReference type="PROSITE" id="PS51450">
    <property type="entry name" value="LRR"/>
    <property type="match status" value="3"/>
</dbReference>
<keyword evidence="2" id="KW-0677">Repeat</keyword>
<dbReference type="PANTHER" id="PTHR48051:SF1">
    <property type="entry name" value="RAS SUPPRESSOR PROTEIN 1"/>
    <property type="match status" value="1"/>
</dbReference>
<dbReference type="AlphaFoldDB" id="A0A1X2HZ42"/>
<feature type="region of interest" description="Disordered" evidence="3">
    <location>
        <begin position="808"/>
        <end position="843"/>
    </location>
</feature>